<keyword evidence="1" id="KW-0378">Hydrolase</keyword>
<dbReference type="GO" id="GO:0016787">
    <property type="term" value="F:hydrolase activity"/>
    <property type="evidence" value="ECO:0007669"/>
    <property type="project" value="UniProtKB-KW"/>
</dbReference>
<dbReference type="PANTHER" id="PTHR43434">
    <property type="entry name" value="PHOSPHOGLYCOLATE PHOSPHATASE"/>
    <property type="match status" value="1"/>
</dbReference>
<gene>
    <name evidence="1" type="ORF">GCM10017559_74610</name>
</gene>
<dbReference type="NCBIfam" id="TIGR01549">
    <property type="entry name" value="HAD-SF-IA-v1"/>
    <property type="match status" value="1"/>
</dbReference>
<accession>A0ABP6LDS9</accession>
<dbReference type="Pfam" id="PF00702">
    <property type="entry name" value="Hydrolase"/>
    <property type="match status" value="1"/>
</dbReference>
<dbReference type="Gene3D" id="1.10.150.240">
    <property type="entry name" value="Putative phosphatase, domain 2"/>
    <property type="match status" value="1"/>
</dbReference>
<protein>
    <submittedName>
        <fullName evidence="1">HAD family hydrolase</fullName>
    </submittedName>
</protein>
<dbReference type="InterPro" id="IPR050155">
    <property type="entry name" value="HAD-like_hydrolase_sf"/>
</dbReference>
<evidence type="ECO:0000313" key="1">
    <source>
        <dbReference type="EMBL" id="GAA3036039.1"/>
    </source>
</evidence>
<proteinExistence type="predicted"/>
<dbReference type="InterPro" id="IPR036412">
    <property type="entry name" value="HAD-like_sf"/>
</dbReference>
<dbReference type="InterPro" id="IPR023214">
    <property type="entry name" value="HAD_sf"/>
</dbReference>
<dbReference type="EMBL" id="BAAAWD010000024">
    <property type="protein sequence ID" value="GAA3036039.1"/>
    <property type="molecule type" value="Genomic_DNA"/>
</dbReference>
<keyword evidence="2" id="KW-1185">Reference proteome</keyword>
<dbReference type="SFLD" id="SFLDG01129">
    <property type="entry name" value="C1.5:_HAD__Beta-PGM__Phosphata"/>
    <property type="match status" value="1"/>
</dbReference>
<reference evidence="2" key="1">
    <citation type="journal article" date="2019" name="Int. J. Syst. Evol. Microbiol.">
        <title>The Global Catalogue of Microorganisms (GCM) 10K type strain sequencing project: providing services to taxonomists for standard genome sequencing and annotation.</title>
        <authorList>
            <consortium name="The Broad Institute Genomics Platform"/>
            <consortium name="The Broad Institute Genome Sequencing Center for Infectious Disease"/>
            <person name="Wu L."/>
            <person name="Ma J."/>
        </authorList>
    </citation>
    <scope>NUCLEOTIDE SEQUENCE [LARGE SCALE GENOMIC DNA]</scope>
    <source>
        <strain evidence="2">JCM 3106</strain>
    </source>
</reference>
<dbReference type="Gene3D" id="3.40.50.1000">
    <property type="entry name" value="HAD superfamily/HAD-like"/>
    <property type="match status" value="1"/>
</dbReference>
<sequence length="235" mass="25418">MDDLRNSAVRAGHSLPMADTAIVDVDGTLVDTNYQHALAWSRAFGRYDVWPPLWRIHRHIGMGGDQLVAAVAGDEVERRHGDALRDAWVEEFDVFLDEIRPLEGATAFLDELGRRGFTVVLASSGKPQHVERFLDLVDGRSHCAAWTTSEDVEATKPAPDLLKVALDKVNGTSGVMVGDSSWDFVSARKAGVPGIGLLTGGFPVEDLREAGADQVFGSLPELTAGLDRTSLCAPR</sequence>
<name>A0ABP6LDS9_9ACTN</name>
<organism evidence="1 2">
    <name type="scientific">Streptosporangium longisporum</name>
    <dbReference type="NCBI Taxonomy" id="46187"/>
    <lineage>
        <taxon>Bacteria</taxon>
        <taxon>Bacillati</taxon>
        <taxon>Actinomycetota</taxon>
        <taxon>Actinomycetes</taxon>
        <taxon>Streptosporangiales</taxon>
        <taxon>Streptosporangiaceae</taxon>
        <taxon>Streptosporangium</taxon>
    </lineage>
</organism>
<dbReference type="Proteomes" id="UP001499930">
    <property type="component" value="Unassembled WGS sequence"/>
</dbReference>
<comment type="caution">
    <text evidence="1">The sequence shown here is derived from an EMBL/GenBank/DDBJ whole genome shotgun (WGS) entry which is preliminary data.</text>
</comment>
<dbReference type="SFLD" id="SFLDS00003">
    <property type="entry name" value="Haloacid_Dehalogenase"/>
    <property type="match status" value="1"/>
</dbReference>
<dbReference type="SUPFAM" id="SSF56784">
    <property type="entry name" value="HAD-like"/>
    <property type="match status" value="1"/>
</dbReference>
<evidence type="ECO:0000313" key="2">
    <source>
        <dbReference type="Proteomes" id="UP001499930"/>
    </source>
</evidence>
<dbReference type="PANTHER" id="PTHR43434:SF16">
    <property type="entry name" value="BLL8046 PROTEIN"/>
    <property type="match status" value="1"/>
</dbReference>
<dbReference type="InterPro" id="IPR006439">
    <property type="entry name" value="HAD-SF_hydro_IA"/>
</dbReference>
<dbReference type="InterPro" id="IPR023198">
    <property type="entry name" value="PGP-like_dom2"/>
</dbReference>